<organism evidence="4 5">
    <name type="scientific">Lyophyllum shimeji</name>
    <name type="common">Hon-shimeji</name>
    <name type="synonym">Tricholoma shimeji</name>
    <dbReference type="NCBI Taxonomy" id="47721"/>
    <lineage>
        <taxon>Eukaryota</taxon>
        <taxon>Fungi</taxon>
        <taxon>Dikarya</taxon>
        <taxon>Basidiomycota</taxon>
        <taxon>Agaricomycotina</taxon>
        <taxon>Agaricomycetes</taxon>
        <taxon>Agaricomycetidae</taxon>
        <taxon>Agaricales</taxon>
        <taxon>Tricholomatineae</taxon>
        <taxon>Lyophyllaceae</taxon>
        <taxon>Lyophyllum</taxon>
    </lineage>
</organism>
<protein>
    <submittedName>
        <fullName evidence="4">Uncharacterized protein</fullName>
    </submittedName>
</protein>
<comment type="caution">
    <text evidence="4">The sequence shown here is derived from an EMBL/GenBank/DDBJ whole genome shotgun (WGS) entry which is preliminary data.</text>
</comment>
<dbReference type="EMBL" id="BRPK01000020">
    <property type="protein sequence ID" value="GLB45136.1"/>
    <property type="molecule type" value="Genomic_DNA"/>
</dbReference>
<feature type="compositionally biased region" description="Acidic residues" evidence="1">
    <location>
        <begin position="151"/>
        <end position="164"/>
    </location>
</feature>
<gene>
    <name evidence="2" type="ORF">LshimejAT787_1201800</name>
    <name evidence="3" type="ORF">LshimejAT787_2000410</name>
    <name evidence="4" type="ORF">LshimejAT787_2000440</name>
</gene>
<dbReference type="OrthoDB" id="3259884at2759"/>
<evidence type="ECO:0000256" key="1">
    <source>
        <dbReference type="SAM" id="MobiDB-lite"/>
    </source>
</evidence>
<reference evidence="4" key="1">
    <citation type="submission" date="2022-07" db="EMBL/GenBank/DDBJ databases">
        <title>The genome of Lyophyllum shimeji provides insight into the initial evolution of ectomycorrhizal fungal genome.</title>
        <authorList>
            <person name="Kobayashi Y."/>
            <person name="Shibata T."/>
            <person name="Hirakawa H."/>
            <person name="Shigenobu S."/>
            <person name="Nishiyama T."/>
            <person name="Yamada A."/>
            <person name="Hasebe M."/>
            <person name="Kawaguchi M."/>
        </authorList>
    </citation>
    <scope>NUCLEOTIDE SEQUENCE</scope>
    <source>
        <strain evidence="4">AT787</strain>
    </source>
</reference>
<evidence type="ECO:0000313" key="4">
    <source>
        <dbReference type="EMBL" id="GLB45139.1"/>
    </source>
</evidence>
<proteinExistence type="predicted"/>
<sequence>MASSPSQSHSSTPTPDPESLFSFKVTSQFTFTVAAPTKAGSKAKPKDKKDVKTKEFVHAFRATEDAYITLLNTILSKHGQDKLKATARKQFGIKVLCAPQRAKGDAIDIDDFEEYKDLCKTVRTKKPSKITIFVDLADVRKMLKKSSAESDGSDDEGSAAETDDDKDRNGLTEYERQIARTRRLLEKKHQNDHDSGYTYVTPAGSLPLTPAMMKEWARSIYDGESTITQPPNNSMFDLTKRQAILNPLRLQAASPAPQPAAVSPIGSLSELSTFMTAVSQLVGAGASPRVATADPSTPARSHVREAFNVASPSSPPNPTPNKLVRFLKHAEDKLGVQMASLYEYSLRLHRYGPDILHLVDDKCLIDLGIPAGDVLRLKRGCVKWWGSADAKRARSDSLEADDSAIPPGKKVRFETRYTEGGSCTFFGPRIAAADPDAPEPEHPTFYYCDARQGMFPIPKGFVAVAEGDDDVEPGVPFLG</sequence>
<evidence type="ECO:0000313" key="5">
    <source>
        <dbReference type="Proteomes" id="UP001063166"/>
    </source>
</evidence>
<feature type="region of interest" description="Disordered" evidence="1">
    <location>
        <begin position="146"/>
        <end position="172"/>
    </location>
</feature>
<keyword evidence="5" id="KW-1185">Reference proteome</keyword>
<evidence type="ECO:0000313" key="3">
    <source>
        <dbReference type="EMBL" id="GLB45136.1"/>
    </source>
</evidence>
<feature type="compositionally biased region" description="Low complexity" evidence="1">
    <location>
        <begin position="1"/>
        <end position="13"/>
    </location>
</feature>
<dbReference type="EMBL" id="BRPK01000012">
    <property type="protein sequence ID" value="GLB42731.1"/>
    <property type="molecule type" value="Genomic_DNA"/>
</dbReference>
<name>A0A9P3Q0W3_LYOSH</name>
<dbReference type="Proteomes" id="UP001063166">
    <property type="component" value="Unassembled WGS sequence"/>
</dbReference>
<feature type="region of interest" description="Disordered" evidence="1">
    <location>
        <begin position="1"/>
        <end position="20"/>
    </location>
</feature>
<accession>A0A9P3Q0W3</accession>
<evidence type="ECO:0000313" key="2">
    <source>
        <dbReference type="EMBL" id="GLB42731.1"/>
    </source>
</evidence>
<dbReference type="AlphaFoldDB" id="A0A9P3Q0W3"/>
<dbReference type="EMBL" id="BRPK01000020">
    <property type="protein sequence ID" value="GLB45139.1"/>
    <property type="molecule type" value="Genomic_DNA"/>
</dbReference>